<proteinExistence type="predicted"/>
<keyword evidence="3" id="KW-1185">Reference proteome</keyword>
<comment type="caution">
    <text evidence="2">The sequence shown here is derived from an EMBL/GenBank/DDBJ whole genome shotgun (WGS) entry which is preliminary data.</text>
</comment>
<sequence>MVGTWLRAERAITSWNVTPANSGVRTVRTSPGISSSPGSASGSDTTLPTVCPAHRIHQWEHTFY</sequence>
<evidence type="ECO:0000313" key="2">
    <source>
        <dbReference type="EMBL" id="GAA3575323.1"/>
    </source>
</evidence>
<protein>
    <submittedName>
        <fullName evidence="2">Uncharacterized protein</fullName>
    </submittedName>
</protein>
<dbReference type="EMBL" id="BAAAYR010000004">
    <property type="protein sequence ID" value="GAA3575323.1"/>
    <property type="molecule type" value="Genomic_DNA"/>
</dbReference>
<accession>A0ABP6Y162</accession>
<name>A0ABP6Y162_9ACTN</name>
<evidence type="ECO:0000313" key="3">
    <source>
        <dbReference type="Proteomes" id="UP001500767"/>
    </source>
</evidence>
<feature type="region of interest" description="Disordered" evidence="1">
    <location>
        <begin position="23"/>
        <end position="47"/>
    </location>
</feature>
<evidence type="ECO:0000256" key="1">
    <source>
        <dbReference type="SAM" id="MobiDB-lite"/>
    </source>
</evidence>
<organism evidence="2 3">
    <name type="scientific">Microlunatus spumicola</name>
    <dbReference type="NCBI Taxonomy" id="81499"/>
    <lineage>
        <taxon>Bacteria</taxon>
        <taxon>Bacillati</taxon>
        <taxon>Actinomycetota</taxon>
        <taxon>Actinomycetes</taxon>
        <taxon>Propionibacteriales</taxon>
        <taxon>Propionibacteriaceae</taxon>
        <taxon>Microlunatus</taxon>
    </lineage>
</organism>
<reference evidence="3" key="1">
    <citation type="journal article" date="2019" name="Int. J. Syst. Evol. Microbiol.">
        <title>The Global Catalogue of Microorganisms (GCM) 10K type strain sequencing project: providing services to taxonomists for standard genome sequencing and annotation.</title>
        <authorList>
            <consortium name="The Broad Institute Genomics Platform"/>
            <consortium name="The Broad Institute Genome Sequencing Center for Infectious Disease"/>
            <person name="Wu L."/>
            <person name="Ma J."/>
        </authorList>
    </citation>
    <scope>NUCLEOTIDE SEQUENCE [LARGE SCALE GENOMIC DNA]</scope>
    <source>
        <strain evidence="3">JCM 16540</strain>
    </source>
</reference>
<dbReference type="Proteomes" id="UP001500767">
    <property type="component" value="Unassembled WGS sequence"/>
</dbReference>
<gene>
    <name evidence="2" type="ORF">GCM10022197_35480</name>
</gene>
<feature type="compositionally biased region" description="Low complexity" evidence="1">
    <location>
        <begin position="30"/>
        <end position="43"/>
    </location>
</feature>